<dbReference type="InterPro" id="IPR002545">
    <property type="entry name" value="CheW-lke_dom"/>
</dbReference>
<sequence length="157" mass="17682">MESQQKFLGFTLGNNDKAVISLQHITEVLQVSLADICGVPQMPSCILGIYNWRGEMLWLVDLEEMLGYPSLLQGVNFLSKMMAVILEIDGKNMGFLVRNLMDIEWVDTEQIKLPGADVFSPKVSAFTQGYFINTLEEMVFNLDAAAIMKSPMWTSQH</sequence>
<keyword evidence="3" id="KW-1185">Reference proteome</keyword>
<dbReference type="KEGG" id="npz:ACX27_11125"/>
<dbReference type="PATRIC" id="fig|224013.5.peg.2689"/>
<reference evidence="3" key="1">
    <citation type="submission" date="2015-07" db="EMBL/GenBank/DDBJ databases">
        <title>Genome Of Nitrogen-Fixing Cyanobacterium Nostoc piscinale CENA21 From Solimoes/Amazon River Floodplain Sediments And Comparative Genomics To Uncover Biosynthetic Natural Products Potential.</title>
        <authorList>
            <person name="Leao T.F."/>
            <person name="Leao P.N."/>
            <person name="Guimaraes P.I."/>
            <person name="de Melo A.G.C."/>
            <person name="Ramos R.T.J."/>
            <person name="Silva A."/>
            <person name="Fiore M.F."/>
            <person name="Schneider M.P.C."/>
        </authorList>
    </citation>
    <scope>NUCLEOTIDE SEQUENCE [LARGE SCALE GENOMIC DNA]</scope>
    <source>
        <strain evidence="3">CENA21</strain>
    </source>
</reference>
<gene>
    <name evidence="2" type="ORF">ACX27_11125</name>
</gene>
<organism evidence="2 3">
    <name type="scientific">Nostoc piscinale CENA21</name>
    <dbReference type="NCBI Taxonomy" id="224013"/>
    <lineage>
        <taxon>Bacteria</taxon>
        <taxon>Bacillati</taxon>
        <taxon>Cyanobacteriota</taxon>
        <taxon>Cyanophyceae</taxon>
        <taxon>Nostocales</taxon>
        <taxon>Nostocaceae</taxon>
        <taxon>Nostoc</taxon>
    </lineage>
</organism>
<dbReference type="Proteomes" id="UP000062645">
    <property type="component" value="Chromosome"/>
</dbReference>
<evidence type="ECO:0000313" key="3">
    <source>
        <dbReference type="Proteomes" id="UP000062645"/>
    </source>
</evidence>
<dbReference type="STRING" id="224013.ACX27_11125"/>
<name>A0A0M4T3P0_9NOSO</name>
<dbReference type="RefSeq" id="WP_062292094.1">
    <property type="nucleotide sequence ID" value="NZ_CP012036.1"/>
</dbReference>
<dbReference type="SMART" id="SM00260">
    <property type="entry name" value="CheW"/>
    <property type="match status" value="1"/>
</dbReference>
<dbReference type="Pfam" id="PF01584">
    <property type="entry name" value="CheW"/>
    <property type="match status" value="1"/>
</dbReference>
<feature type="domain" description="CheW-like" evidence="1">
    <location>
        <begin position="4"/>
        <end position="153"/>
    </location>
</feature>
<reference evidence="2 3" key="2">
    <citation type="journal article" date="2016" name="Genome Announc.">
        <title>Draft Genome Sequence of the N2-Fixing Cyanobacterium Nostoc piscinale CENA21, Isolated from the Brazilian Amazon Floodplain.</title>
        <authorList>
            <person name="Leao T."/>
            <person name="Guimaraes P.I."/>
            <person name="de Melo A.G."/>
            <person name="Ramos R.T."/>
            <person name="Leao P.N."/>
            <person name="Silva A."/>
            <person name="Fiore M.F."/>
            <person name="Schneider M.P."/>
        </authorList>
    </citation>
    <scope>NUCLEOTIDE SEQUENCE [LARGE SCALE GENOMIC DNA]</scope>
    <source>
        <strain evidence="2 3">CENA21</strain>
    </source>
</reference>
<dbReference type="Gene3D" id="2.40.50.180">
    <property type="entry name" value="CheA-289, Domain 4"/>
    <property type="match status" value="1"/>
</dbReference>
<proteinExistence type="predicted"/>
<protein>
    <submittedName>
        <fullName evidence="2">Chemotaxis protein CheW</fullName>
    </submittedName>
</protein>
<dbReference type="AlphaFoldDB" id="A0A0M4T3P0"/>
<dbReference type="InterPro" id="IPR036061">
    <property type="entry name" value="CheW-like_dom_sf"/>
</dbReference>
<dbReference type="InterPro" id="IPR039315">
    <property type="entry name" value="CheW"/>
</dbReference>
<dbReference type="GO" id="GO:0005829">
    <property type="term" value="C:cytosol"/>
    <property type="evidence" value="ECO:0007669"/>
    <property type="project" value="TreeGrafter"/>
</dbReference>
<dbReference type="PROSITE" id="PS50851">
    <property type="entry name" value="CHEW"/>
    <property type="match status" value="1"/>
</dbReference>
<dbReference type="GO" id="GO:0006935">
    <property type="term" value="P:chemotaxis"/>
    <property type="evidence" value="ECO:0007669"/>
    <property type="project" value="InterPro"/>
</dbReference>
<evidence type="ECO:0000313" key="2">
    <source>
        <dbReference type="EMBL" id="ALF53266.1"/>
    </source>
</evidence>
<dbReference type="PANTHER" id="PTHR22617">
    <property type="entry name" value="CHEMOTAXIS SENSOR HISTIDINE KINASE-RELATED"/>
    <property type="match status" value="1"/>
</dbReference>
<evidence type="ECO:0000259" key="1">
    <source>
        <dbReference type="PROSITE" id="PS50851"/>
    </source>
</evidence>
<dbReference type="EMBL" id="CP012036">
    <property type="protein sequence ID" value="ALF53266.1"/>
    <property type="molecule type" value="Genomic_DNA"/>
</dbReference>
<accession>A0A0M4T3P0</accession>
<dbReference type="PANTHER" id="PTHR22617:SF23">
    <property type="entry name" value="CHEMOTAXIS PROTEIN CHEW"/>
    <property type="match status" value="1"/>
</dbReference>
<dbReference type="SUPFAM" id="SSF50341">
    <property type="entry name" value="CheW-like"/>
    <property type="match status" value="1"/>
</dbReference>
<dbReference type="OrthoDB" id="425983at2"/>
<dbReference type="GO" id="GO:0007165">
    <property type="term" value="P:signal transduction"/>
    <property type="evidence" value="ECO:0007669"/>
    <property type="project" value="InterPro"/>
</dbReference>